<reference evidence="5" key="1">
    <citation type="submission" date="2020-10" db="EMBL/GenBank/DDBJ databases">
        <authorList>
            <person name="Gilroy R."/>
        </authorList>
    </citation>
    <scope>NUCLEOTIDE SEQUENCE</scope>
    <source>
        <strain evidence="5">ChiSjej4B22-8148</strain>
    </source>
</reference>
<sequence length="320" mass="36234">MEKLRLGILGAGGIAATMAGTVREMEEVTLYAVAARSYEKARKFADTYGAERAYGSYEDLAADENVDLIYVATPHSHHYQHAKLCIEHGRPVLCEKAFTENAAEAKALIRLAAEKGVFITEAMWVRYMPMSFKLKELLTQGRIGKIVGLTANLGYSLMQVERMIRPELAGGALLDLGVYTINFATWVLGDEIQEISTSMVRHDTGVDKQEFLNFIYPGGVSAGLFSTMQAVTERRGVIYGTEGYLEVDNINNFERFRIYDNEYRLVETIERPEQITGYEYEVLSCKRALEEGRLECPEMPHKHTLYVMELLDRIRREWGS</sequence>
<accession>A0A9D1AB84</accession>
<dbReference type="InterPro" id="IPR000683">
    <property type="entry name" value="Gfo/Idh/MocA-like_OxRdtase_N"/>
</dbReference>
<dbReference type="PANTHER" id="PTHR22604">
    <property type="entry name" value="OXIDOREDUCTASES"/>
    <property type="match status" value="1"/>
</dbReference>
<dbReference type="SUPFAM" id="SSF55347">
    <property type="entry name" value="Glyceraldehyde-3-phosphate dehydrogenase-like, C-terminal domain"/>
    <property type="match status" value="1"/>
</dbReference>
<dbReference type="Pfam" id="PF22725">
    <property type="entry name" value="GFO_IDH_MocA_C3"/>
    <property type="match status" value="1"/>
</dbReference>
<dbReference type="Pfam" id="PF01408">
    <property type="entry name" value="GFO_IDH_MocA"/>
    <property type="match status" value="1"/>
</dbReference>
<proteinExistence type="inferred from homology"/>
<gene>
    <name evidence="5" type="ORF">IAB31_05450</name>
</gene>
<evidence type="ECO:0000313" key="6">
    <source>
        <dbReference type="Proteomes" id="UP000886757"/>
    </source>
</evidence>
<dbReference type="GO" id="GO:0016491">
    <property type="term" value="F:oxidoreductase activity"/>
    <property type="evidence" value="ECO:0007669"/>
    <property type="project" value="UniProtKB-KW"/>
</dbReference>
<comment type="caution">
    <text evidence="5">The sequence shown here is derived from an EMBL/GenBank/DDBJ whole genome shotgun (WGS) entry which is preliminary data.</text>
</comment>
<comment type="similarity">
    <text evidence="1">Belongs to the Gfo/Idh/MocA family.</text>
</comment>
<dbReference type="AlphaFoldDB" id="A0A9D1AB84"/>
<name>A0A9D1AB84_9FIRM</name>
<dbReference type="GO" id="GO:0000166">
    <property type="term" value="F:nucleotide binding"/>
    <property type="evidence" value="ECO:0007669"/>
    <property type="project" value="InterPro"/>
</dbReference>
<dbReference type="Gene3D" id="3.30.360.10">
    <property type="entry name" value="Dihydrodipicolinate Reductase, domain 2"/>
    <property type="match status" value="1"/>
</dbReference>
<evidence type="ECO:0000256" key="2">
    <source>
        <dbReference type="ARBA" id="ARBA00023002"/>
    </source>
</evidence>
<dbReference type="Proteomes" id="UP000886757">
    <property type="component" value="Unassembled WGS sequence"/>
</dbReference>
<organism evidence="5 6">
    <name type="scientific">Candidatus Choladousia intestinavium</name>
    <dbReference type="NCBI Taxonomy" id="2840727"/>
    <lineage>
        <taxon>Bacteria</taxon>
        <taxon>Bacillati</taxon>
        <taxon>Bacillota</taxon>
        <taxon>Clostridia</taxon>
        <taxon>Lachnospirales</taxon>
        <taxon>Lachnospiraceae</taxon>
        <taxon>Lachnospiraceae incertae sedis</taxon>
        <taxon>Candidatus Choladousia</taxon>
    </lineage>
</organism>
<dbReference type="InterPro" id="IPR036291">
    <property type="entry name" value="NAD(P)-bd_dom_sf"/>
</dbReference>
<evidence type="ECO:0000256" key="1">
    <source>
        <dbReference type="ARBA" id="ARBA00010928"/>
    </source>
</evidence>
<dbReference type="InterPro" id="IPR050984">
    <property type="entry name" value="Gfo/Idh/MocA_domain"/>
</dbReference>
<evidence type="ECO:0000313" key="5">
    <source>
        <dbReference type="EMBL" id="HIR13353.1"/>
    </source>
</evidence>
<evidence type="ECO:0000259" key="3">
    <source>
        <dbReference type="Pfam" id="PF01408"/>
    </source>
</evidence>
<feature type="domain" description="GFO/IDH/MocA-like oxidoreductase" evidence="4">
    <location>
        <begin position="133"/>
        <end position="246"/>
    </location>
</feature>
<dbReference type="InterPro" id="IPR055170">
    <property type="entry name" value="GFO_IDH_MocA-like_dom"/>
</dbReference>
<evidence type="ECO:0000259" key="4">
    <source>
        <dbReference type="Pfam" id="PF22725"/>
    </source>
</evidence>
<feature type="domain" description="Gfo/Idh/MocA-like oxidoreductase N-terminal" evidence="3">
    <location>
        <begin position="5"/>
        <end position="120"/>
    </location>
</feature>
<keyword evidence="2" id="KW-0560">Oxidoreductase</keyword>
<dbReference type="EMBL" id="DVGK01000061">
    <property type="protein sequence ID" value="HIR13353.1"/>
    <property type="molecule type" value="Genomic_DNA"/>
</dbReference>
<dbReference type="PANTHER" id="PTHR22604:SF105">
    <property type="entry name" value="TRANS-1,2-DIHYDROBENZENE-1,2-DIOL DEHYDROGENASE"/>
    <property type="match status" value="1"/>
</dbReference>
<protein>
    <submittedName>
        <fullName evidence="5">Gfo/Idh/MocA family oxidoreductase</fullName>
    </submittedName>
</protein>
<dbReference type="SUPFAM" id="SSF51735">
    <property type="entry name" value="NAD(P)-binding Rossmann-fold domains"/>
    <property type="match status" value="1"/>
</dbReference>
<dbReference type="Gene3D" id="3.40.50.720">
    <property type="entry name" value="NAD(P)-binding Rossmann-like Domain"/>
    <property type="match status" value="1"/>
</dbReference>
<reference evidence="5" key="2">
    <citation type="journal article" date="2021" name="PeerJ">
        <title>Extensive microbial diversity within the chicken gut microbiome revealed by metagenomics and culture.</title>
        <authorList>
            <person name="Gilroy R."/>
            <person name="Ravi A."/>
            <person name="Getino M."/>
            <person name="Pursley I."/>
            <person name="Horton D.L."/>
            <person name="Alikhan N.F."/>
            <person name="Baker D."/>
            <person name="Gharbi K."/>
            <person name="Hall N."/>
            <person name="Watson M."/>
            <person name="Adriaenssens E.M."/>
            <person name="Foster-Nyarko E."/>
            <person name="Jarju S."/>
            <person name="Secka A."/>
            <person name="Antonio M."/>
            <person name="Oren A."/>
            <person name="Chaudhuri R.R."/>
            <person name="La Ragione R."/>
            <person name="Hildebrand F."/>
            <person name="Pallen M.J."/>
        </authorList>
    </citation>
    <scope>NUCLEOTIDE SEQUENCE</scope>
    <source>
        <strain evidence="5">ChiSjej4B22-8148</strain>
    </source>
</reference>